<gene>
    <name evidence="4" type="ORF">DFH07DRAFT_1062028</name>
</gene>
<dbReference type="AlphaFoldDB" id="A0AAD7IV53"/>
<dbReference type="GO" id="GO:0016787">
    <property type="term" value="F:hydrolase activity"/>
    <property type="evidence" value="ECO:0007669"/>
    <property type="project" value="UniProtKB-KW"/>
</dbReference>
<dbReference type="InterPro" id="IPR006047">
    <property type="entry name" value="GH13_cat_dom"/>
</dbReference>
<keyword evidence="2" id="KW-0812">Transmembrane</keyword>
<dbReference type="Proteomes" id="UP001215280">
    <property type="component" value="Unassembled WGS sequence"/>
</dbReference>
<evidence type="ECO:0000313" key="4">
    <source>
        <dbReference type="EMBL" id="KAJ7750978.1"/>
    </source>
</evidence>
<feature type="domain" description="Glycosyl hydrolase family 13 catalytic" evidence="3">
    <location>
        <begin position="57"/>
        <end position="313"/>
    </location>
</feature>
<name>A0AAD7IV53_9AGAR</name>
<keyword evidence="2" id="KW-0472">Membrane</keyword>
<evidence type="ECO:0000256" key="2">
    <source>
        <dbReference type="SAM" id="Phobius"/>
    </source>
</evidence>
<dbReference type="InterPro" id="IPR017853">
    <property type="entry name" value="GH"/>
</dbReference>
<protein>
    <submittedName>
        <fullName evidence="4">Glycoside hydrolase superfamily</fullName>
    </submittedName>
</protein>
<dbReference type="SUPFAM" id="SSF51445">
    <property type="entry name" value="(Trans)glycosidases"/>
    <property type="match status" value="1"/>
</dbReference>
<evidence type="ECO:0000256" key="1">
    <source>
        <dbReference type="ARBA" id="ARBA00008061"/>
    </source>
</evidence>
<evidence type="ECO:0000259" key="3">
    <source>
        <dbReference type="SMART" id="SM00642"/>
    </source>
</evidence>
<dbReference type="PANTHER" id="PTHR43447">
    <property type="entry name" value="ALPHA-AMYLASE"/>
    <property type="match status" value="1"/>
</dbReference>
<feature type="transmembrane region" description="Helical" evidence="2">
    <location>
        <begin position="278"/>
        <end position="300"/>
    </location>
</feature>
<keyword evidence="5" id="KW-1185">Reference proteome</keyword>
<accession>A0AAD7IV53</accession>
<dbReference type="GO" id="GO:0005975">
    <property type="term" value="P:carbohydrate metabolic process"/>
    <property type="evidence" value="ECO:0007669"/>
    <property type="project" value="InterPro"/>
</dbReference>
<dbReference type="Gene3D" id="3.20.20.80">
    <property type="entry name" value="Glycosidases"/>
    <property type="match status" value="2"/>
</dbReference>
<dbReference type="SMART" id="SM00642">
    <property type="entry name" value="Aamy"/>
    <property type="match status" value="1"/>
</dbReference>
<comment type="caution">
    <text evidence="4">The sequence shown here is derived from an EMBL/GenBank/DDBJ whole genome shotgun (WGS) entry which is preliminary data.</text>
</comment>
<keyword evidence="4" id="KW-0378">Hydrolase</keyword>
<evidence type="ECO:0000313" key="5">
    <source>
        <dbReference type="Proteomes" id="UP001215280"/>
    </source>
</evidence>
<sequence>MRSRGPLPSELSSLLPNRGRAFLANALARPPPTFAHDVIVKVILSLRLRSSLLFSSQLFEWPWESVATECTNFLGLDRLGMDARKLAPQWNTLRATSGGQTTVSYYILTSKRGNRAHCNEPYDIGSGVGFAGSSYTKYSYPAVPYSSSNFRYCSGNGEAAEVTDLNNVTDVHFCELDGLADLAQEQPAVQDALTAYLEDLVSLGISGFRVDAAVYMEPANLSAIYSALKGSPIGDTRPDEHRVGPHPFERHNFIIANQDTERSSSPSDSLNYLSPNNAYVLGAIFLLGFNYGMPTVYAGYDYSMYSQTRAHLRTPMEIPAR</sequence>
<keyword evidence="2" id="KW-1133">Transmembrane helix</keyword>
<dbReference type="EMBL" id="JARJLG010000080">
    <property type="protein sequence ID" value="KAJ7750978.1"/>
    <property type="molecule type" value="Genomic_DNA"/>
</dbReference>
<reference evidence="4" key="1">
    <citation type="submission" date="2023-03" db="EMBL/GenBank/DDBJ databases">
        <title>Massive genome expansion in bonnet fungi (Mycena s.s.) driven by repeated elements and novel gene families across ecological guilds.</title>
        <authorList>
            <consortium name="Lawrence Berkeley National Laboratory"/>
            <person name="Harder C.B."/>
            <person name="Miyauchi S."/>
            <person name="Viragh M."/>
            <person name="Kuo A."/>
            <person name="Thoen E."/>
            <person name="Andreopoulos B."/>
            <person name="Lu D."/>
            <person name="Skrede I."/>
            <person name="Drula E."/>
            <person name="Henrissat B."/>
            <person name="Morin E."/>
            <person name="Kohler A."/>
            <person name="Barry K."/>
            <person name="LaButti K."/>
            <person name="Morin E."/>
            <person name="Salamov A."/>
            <person name="Lipzen A."/>
            <person name="Mereny Z."/>
            <person name="Hegedus B."/>
            <person name="Baldrian P."/>
            <person name="Stursova M."/>
            <person name="Weitz H."/>
            <person name="Taylor A."/>
            <person name="Grigoriev I.V."/>
            <person name="Nagy L.G."/>
            <person name="Martin F."/>
            <person name="Kauserud H."/>
        </authorList>
    </citation>
    <scope>NUCLEOTIDE SEQUENCE</scope>
    <source>
        <strain evidence="4">CBHHK188m</strain>
    </source>
</reference>
<comment type="similarity">
    <text evidence="1">Belongs to the glycosyl hydrolase 13 family.</text>
</comment>
<proteinExistence type="inferred from homology"/>
<organism evidence="4 5">
    <name type="scientific">Mycena maculata</name>
    <dbReference type="NCBI Taxonomy" id="230809"/>
    <lineage>
        <taxon>Eukaryota</taxon>
        <taxon>Fungi</taxon>
        <taxon>Dikarya</taxon>
        <taxon>Basidiomycota</taxon>
        <taxon>Agaricomycotina</taxon>
        <taxon>Agaricomycetes</taxon>
        <taxon>Agaricomycetidae</taxon>
        <taxon>Agaricales</taxon>
        <taxon>Marasmiineae</taxon>
        <taxon>Mycenaceae</taxon>
        <taxon>Mycena</taxon>
    </lineage>
</organism>